<feature type="transmembrane region" description="Helical" evidence="1">
    <location>
        <begin position="194"/>
        <end position="216"/>
    </location>
</feature>
<dbReference type="Proteomes" id="UP000238157">
    <property type="component" value="Unassembled WGS sequence"/>
</dbReference>
<evidence type="ECO:0008006" key="4">
    <source>
        <dbReference type="Google" id="ProtNLM"/>
    </source>
</evidence>
<protein>
    <recommendedName>
        <fullName evidence="4">Histidine kinase N-terminal 7TM region domain-containing protein</fullName>
    </recommendedName>
</protein>
<evidence type="ECO:0000313" key="3">
    <source>
        <dbReference type="Proteomes" id="UP000238157"/>
    </source>
</evidence>
<organism evidence="2 3">
    <name type="scientific">Mongoliibacter ruber</name>
    <dbReference type="NCBI Taxonomy" id="1750599"/>
    <lineage>
        <taxon>Bacteria</taxon>
        <taxon>Pseudomonadati</taxon>
        <taxon>Bacteroidota</taxon>
        <taxon>Cytophagia</taxon>
        <taxon>Cytophagales</taxon>
        <taxon>Cyclobacteriaceae</taxon>
        <taxon>Mongoliibacter</taxon>
    </lineage>
</organism>
<evidence type="ECO:0000313" key="2">
    <source>
        <dbReference type="EMBL" id="PRY89962.1"/>
    </source>
</evidence>
<sequence length="223" mass="25840">MILYIYPGLIWLAVLLSIPAFFVVNTQSKKYHRLIFGIIVMVAVLETYGAYSILNSQNSSIFHNLLFVHAESLLLLYFFYLNFSLKKVRQSILVSGLVLMVWALINSLFFQPINSSFQTYSFIPSAIILIIYCIGYFYSIIKEDKFQDVKIVAVPSFWIVTVVMFFYSCSLMFFASIPLVNPENYELVYKIYNLIRGLSILMYLIMGLAFYAPIFFKTRSIPD</sequence>
<name>A0A2T0WTD2_9BACT</name>
<gene>
    <name evidence="2" type="ORF">CLW00_102440</name>
</gene>
<dbReference type="EMBL" id="PVTR01000002">
    <property type="protein sequence ID" value="PRY89962.1"/>
    <property type="molecule type" value="Genomic_DNA"/>
</dbReference>
<feature type="transmembrane region" description="Helical" evidence="1">
    <location>
        <begin position="92"/>
        <end position="113"/>
    </location>
</feature>
<dbReference type="RefSeq" id="WP_106132625.1">
    <property type="nucleotide sequence ID" value="NZ_PVTR01000002.1"/>
</dbReference>
<feature type="transmembrane region" description="Helical" evidence="1">
    <location>
        <begin position="31"/>
        <end position="54"/>
    </location>
</feature>
<dbReference type="OrthoDB" id="838828at2"/>
<evidence type="ECO:0000256" key="1">
    <source>
        <dbReference type="SAM" id="Phobius"/>
    </source>
</evidence>
<keyword evidence="1" id="KW-1133">Transmembrane helix</keyword>
<feature type="transmembrane region" description="Helical" evidence="1">
    <location>
        <begin position="60"/>
        <end position="80"/>
    </location>
</feature>
<proteinExistence type="predicted"/>
<keyword evidence="3" id="KW-1185">Reference proteome</keyword>
<keyword evidence="1" id="KW-0812">Transmembrane</keyword>
<accession>A0A2T0WTD2</accession>
<reference evidence="2 3" key="1">
    <citation type="submission" date="2018-03" db="EMBL/GenBank/DDBJ databases">
        <title>Genomic Encyclopedia of Archaeal and Bacterial Type Strains, Phase II (KMG-II): from individual species to whole genera.</title>
        <authorList>
            <person name="Goeker M."/>
        </authorList>
    </citation>
    <scope>NUCLEOTIDE SEQUENCE [LARGE SCALE GENOMIC DNA]</scope>
    <source>
        <strain evidence="2 3">DSM 27929</strain>
    </source>
</reference>
<feature type="transmembrane region" description="Helical" evidence="1">
    <location>
        <begin position="6"/>
        <end position="24"/>
    </location>
</feature>
<dbReference type="AlphaFoldDB" id="A0A2T0WTD2"/>
<keyword evidence="1" id="KW-0472">Membrane</keyword>
<feature type="transmembrane region" description="Helical" evidence="1">
    <location>
        <begin position="151"/>
        <end position="174"/>
    </location>
</feature>
<feature type="transmembrane region" description="Helical" evidence="1">
    <location>
        <begin position="119"/>
        <end position="139"/>
    </location>
</feature>
<comment type="caution">
    <text evidence="2">The sequence shown here is derived from an EMBL/GenBank/DDBJ whole genome shotgun (WGS) entry which is preliminary data.</text>
</comment>